<comment type="catalytic activity">
    <reaction evidence="3">
        <text>6-phospho-D-glucono-1,5-lactone + H2O = 6-phospho-D-gluconate + H(+)</text>
        <dbReference type="Rhea" id="RHEA:12556"/>
        <dbReference type="ChEBI" id="CHEBI:15377"/>
        <dbReference type="ChEBI" id="CHEBI:15378"/>
        <dbReference type="ChEBI" id="CHEBI:57955"/>
        <dbReference type="ChEBI" id="CHEBI:58759"/>
        <dbReference type="EC" id="3.1.1.31"/>
    </reaction>
</comment>
<name>A0A5A7PKM1_STRAF</name>
<evidence type="ECO:0000256" key="3">
    <source>
        <dbReference type="RuleBase" id="RU365095"/>
    </source>
</evidence>
<evidence type="ECO:0000313" key="5">
    <source>
        <dbReference type="EMBL" id="GER33425.1"/>
    </source>
</evidence>
<evidence type="ECO:0000256" key="1">
    <source>
        <dbReference type="ARBA" id="ARBA00004959"/>
    </source>
</evidence>
<dbReference type="NCBIfam" id="TIGR01198">
    <property type="entry name" value="pgl"/>
    <property type="match status" value="1"/>
</dbReference>
<dbReference type="CDD" id="cd01400">
    <property type="entry name" value="6PGL"/>
    <property type="match status" value="1"/>
</dbReference>
<evidence type="ECO:0000256" key="2">
    <source>
        <dbReference type="ARBA" id="ARBA00010662"/>
    </source>
</evidence>
<gene>
    <name evidence="5" type="ORF">STAS_09559</name>
</gene>
<comment type="pathway">
    <text evidence="1">Carbohydrate degradation; pentose phosphate pathway.</text>
</comment>
<comment type="caution">
    <text evidence="5">The sequence shown here is derived from an EMBL/GenBank/DDBJ whole genome shotgun (WGS) entry which is preliminary data.</text>
</comment>
<organism evidence="5 6">
    <name type="scientific">Striga asiatica</name>
    <name type="common">Asiatic witchweed</name>
    <name type="synonym">Buchnera asiatica</name>
    <dbReference type="NCBI Taxonomy" id="4170"/>
    <lineage>
        <taxon>Eukaryota</taxon>
        <taxon>Viridiplantae</taxon>
        <taxon>Streptophyta</taxon>
        <taxon>Embryophyta</taxon>
        <taxon>Tracheophyta</taxon>
        <taxon>Spermatophyta</taxon>
        <taxon>Magnoliopsida</taxon>
        <taxon>eudicotyledons</taxon>
        <taxon>Gunneridae</taxon>
        <taxon>Pentapetalae</taxon>
        <taxon>asterids</taxon>
        <taxon>lamiids</taxon>
        <taxon>Lamiales</taxon>
        <taxon>Orobanchaceae</taxon>
        <taxon>Buchnereae</taxon>
        <taxon>Striga</taxon>
    </lineage>
</organism>
<dbReference type="OrthoDB" id="432544at2759"/>
<dbReference type="SUPFAM" id="SSF100950">
    <property type="entry name" value="NagB/RpiA/CoA transferase-like"/>
    <property type="match status" value="1"/>
</dbReference>
<dbReference type="Gene3D" id="3.40.50.1360">
    <property type="match status" value="1"/>
</dbReference>
<dbReference type="Pfam" id="PF01182">
    <property type="entry name" value="Glucosamine_iso"/>
    <property type="match status" value="1"/>
</dbReference>
<dbReference type="EC" id="3.1.1.31" evidence="3"/>
<dbReference type="PANTHER" id="PTHR11054:SF9">
    <property type="entry name" value="6-PHOSPHOGLUCONOLACTONASE-RELATED"/>
    <property type="match status" value="1"/>
</dbReference>
<evidence type="ECO:0000259" key="4">
    <source>
        <dbReference type="Pfam" id="PF01182"/>
    </source>
</evidence>
<sequence length="261" mass="29097">MASNPMNKKRHVIKLKTEQEVAVNLASYIADLSDKIVRQKGYITVVLSGGTLIHTMRELVKTYKESVNWSKWLVFWVDERVYPLDSSWSNYKLAMDGFLSKVPIPAENIYPINYTPDPDAVAIDYESRLKKLVKERTLPQSSGGFPIFDLMLLGIGPDGHLASLFPGHPQRFEKKCWVTFITDSPKPPPPRITFTFPVINAATYIAMVVTGGELADAVRKTLGPFVGPMPPIPCKELQVEASADMTWFLDGPAASKLPTTE</sequence>
<dbReference type="GO" id="GO:0006098">
    <property type="term" value="P:pentose-phosphate shunt"/>
    <property type="evidence" value="ECO:0007669"/>
    <property type="project" value="UniProtKB-UniPathway"/>
</dbReference>
<dbReference type="PANTHER" id="PTHR11054">
    <property type="entry name" value="6-PHOSPHOGLUCONOLACTONASE"/>
    <property type="match status" value="1"/>
</dbReference>
<accession>A0A5A7PKM1</accession>
<dbReference type="GO" id="GO:0005975">
    <property type="term" value="P:carbohydrate metabolic process"/>
    <property type="evidence" value="ECO:0007669"/>
    <property type="project" value="InterPro"/>
</dbReference>
<proteinExistence type="inferred from homology"/>
<dbReference type="InterPro" id="IPR037171">
    <property type="entry name" value="NagB/RpiA_transferase-like"/>
</dbReference>
<dbReference type="InterPro" id="IPR039104">
    <property type="entry name" value="6PGL"/>
</dbReference>
<evidence type="ECO:0000313" key="6">
    <source>
        <dbReference type="Proteomes" id="UP000325081"/>
    </source>
</evidence>
<dbReference type="UniPathway" id="UPA00115"/>
<dbReference type="GO" id="GO:0017057">
    <property type="term" value="F:6-phosphogluconolactonase activity"/>
    <property type="evidence" value="ECO:0007669"/>
    <property type="project" value="UniProtKB-EC"/>
</dbReference>
<dbReference type="EMBL" id="BKCP01004738">
    <property type="protein sequence ID" value="GER33425.1"/>
    <property type="molecule type" value="Genomic_DNA"/>
</dbReference>
<protein>
    <recommendedName>
        <fullName evidence="3">Probable 6-phosphogluconolactonase</fullName>
        <ecNumber evidence="3">3.1.1.31</ecNumber>
    </recommendedName>
</protein>
<feature type="domain" description="Glucosamine/galactosamine-6-phosphate isomerase" evidence="4">
    <location>
        <begin position="17"/>
        <end position="235"/>
    </location>
</feature>
<dbReference type="Proteomes" id="UP000325081">
    <property type="component" value="Unassembled WGS sequence"/>
</dbReference>
<dbReference type="AlphaFoldDB" id="A0A5A7PKM1"/>
<reference evidence="6" key="1">
    <citation type="journal article" date="2019" name="Curr. Biol.">
        <title>Genome Sequence of Striga asiatica Provides Insight into the Evolution of Plant Parasitism.</title>
        <authorList>
            <person name="Yoshida S."/>
            <person name="Kim S."/>
            <person name="Wafula E.K."/>
            <person name="Tanskanen J."/>
            <person name="Kim Y.M."/>
            <person name="Honaas L."/>
            <person name="Yang Z."/>
            <person name="Spallek T."/>
            <person name="Conn C.E."/>
            <person name="Ichihashi Y."/>
            <person name="Cheong K."/>
            <person name="Cui S."/>
            <person name="Der J.P."/>
            <person name="Gundlach H."/>
            <person name="Jiao Y."/>
            <person name="Hori C."/>
            <person name="Ishida J.K."/>
            <person name="Kasahara H."/>
            <person name="Kiba T."/>
            <person name="Kim M.S."/>
            <person name="Koo N."/>
            <person name="Laohavisit A."/>
            <person name="Lee Y.H."/>
            <person name="Lumba S."/>
            <person name="McCourt P."/>
            <person name="Mortimer J.C."/>
            <person name="Mutuku J.M."/>
            <person name="Nomura T."/>
            <person name="Sasaki-Sekimoto Y."/>
            <person name="Seto Y."/>
            <person name="Wang Y."/>
            <person name="Wakatake T."/>
            <person name="Sakakibara H."/>
            <person name="Demura T."/>
            <person name="Yamaguchi S."/>
            <person name="Yoneyama K."/>
            <person name="Manabe R.I."/>
            <person name="Nelson D.C."/>
            <person name="Schulman A.H."/>
            <person name="Timko M.P."/>
            <person name="dePamphilis C.W."/>
            <person name="Choi D."/>
            <person name="Shirasu K."/>
        </authorList>
    </citation>
    <scope>NUCLEOTIDE SEQUENCE [LARGE SCALE GENOMIC DNA]</scope>
    <source>
        <strain evidence="6">cv. UVA1</strain>
    </source>
</reference>
<dbReference type="InterPro" id="IPR006148">
    <property type="entry name" value="Glc/Gal-6P_isomerase"/>
</dbReference>
<keyword evidence="6" id="KW-1185">Reference proteome</keyword>
<comment type="similarity">
    <text evidence="2 3">Belongs to the glucosamine/galactosamine-6-phosphate isomerase family. 6-phosphogluconolactonase subfamily.</text>
</comment>
<dbReference type="InterPro" id="IPR005900">
    <property type="entry name" value="6-phosphogluconolactonase_DevB"/>
</dbReference>